<sequence>MPPHRSRSAHMKHRLVDYFRRIAPLSDEEAQAILDSMVVKTCPKGTHLLMAGQVCTEAYFVLQGCVRQYSVVDGEERSGGFFTEDEWVLSIHSMVNQIPAEHFLVCVEDTTVVVGTEQREGDLYRRFPRFESISRMVMQKVLAEQQERFASYLTDTPEQRYLKLSKTRPDMLQRIPQYQLASYIGVQPESLSRIRKRIATRGKPATPRRKG</sequence>
<dbReference type="KEGG" id="mfu:LILAB_01050"/>
<proteinExistence type="predicted"/>
<dbReference type="STRING" id="483219.LILAB_01050"/>
<dbReference type="eggNOG" id="COG0664">
    <property type="taxonomic scope" value="Bacteria"/>
</dbReference>
<protein>
    <submittedName>
        <fullName evidence="2">Putative Crp/Fnr family transcriptional regulator</fullName>
    </submittedName>
</protein>
<name>F8CB37_MYXFH</name>
<evidence type="ECO:0000259" key="1">
    <source>
        <dbReference type="PROSITE" id="PS50042"/>
    </source>
</evidence>
<accession>F8CB37</accession>
<dbReference type="Proteomes" id="UP000000488">
    <property type="component" value="Chromosome"/>
</dbReference>
<evidence type="ECO:0000313" key="2">
    <source>
        <dbReference type="EMBL" id="AEI62142.1"/>
    </source>
</evidence>
<gene>
    <name evidence="2" type="ordered locus">LILAB_01050</name>
</gene>
<dbReference type="PROSITE" id="PS50042">
    <property type="entry name" value="CNMP_BINDING_3"/>
    <property type="match status" value="1"/>
</dbReference>
<dbReference type="InterPro" id="IPR018490">
    <property type="entry name" value="cNMP-bd_dom_sf"/>
</dbReference>
<dbReference type="SUPFAM" id="SSF51206">
    <property type="entry name" value="cAMP-binding domain-like"/>
    <property type="match status" value="1"/>
</dbReference>
<dbReference type="InterPro" id="IPR000595">
    <property type="entry name" value="cNMP-bd_dom"/>
</dbReference>
<dbReference type="AlphaFoldDB" id="F8CB37"/>
<dbReference type="EMBL" id="CP002830">
    <property type="protein sequence ID" value="AEI62142.1"/>
    <property type="molecule type" value="Genomic_DNA"/>
</dbReference>
<dbReference type="InterPro" id="IPR014710">
    <property type="entry name" value="RmlC-like_jellyroll"/>
</dbReference>
<organism evidence="2 3">
    <name type="scientific">Myxococcus fulvus (strain ATCC BAA-855 / HW-1)</name>
    <dbReference type="NCBI Taxonomy" id="483219"/>
    <lineage>
        <taxon>Bacteria</taxon>
        <taxon>Pseudomonadati</taxon>
        <taxon>Myxococcota</taxon>
        <taxon>Myxococcia</taxon>
        <taxon>Myxococcales</taxon>
        <taxon>Cystobacterineae</taxon>
        <taxon>Myxococcaceae</taxon>
        <taxon>Myxococcus</taxon>
    </lineage>
</organism>
<reference evidence="2 3" key="1">
    <citation type="journal article" date="2011" name="J. Bacteriol.">
        <title>Genome sequence of the halotolerant marine bacterium Myxococcus fulvus HW-1.</title>
        <authorList>
            <person name="Li Z.F."/>
            <person name="Li X."/>
            <person name="Liu H."/>
            <person name="Liu X."/>
            <person name="Han K."/>
            <person name="Wu Z.H."/>
            <person name="Hu W."/>
            <person name="Li F.F."/>
            <person name="Li Y.Z."/>
        </authorList>
    </citation>
    <scope>NUCLEOTIDE SEQUENCE [LARGE SCALE GENOMIC DNA]</scope>
    <source>
        <strain evidence="3">ATCC BAA-855 / HW-1</strain>
    </source>
</reference>
<feature type="domain" description="Cyclic nucleotide-binding" evidence="1">
    <location>
        <begin position="21"/>
        <end position="84"/>
    </location>
</feature>
<dbReference type="HOGENOM" id="CLU_075053_9_2_7"/>
<dbReference type="CDD" id="cd00038">
    <property type="entry name" value="CAP_ED"/>
    <property type="match status" value="1"/>
</dbReference>
<evidence type="ECO:0000313" key="3">
    <source>
        <dbReference type="Proteomes" id="UP000000488"/>
    </source>
</evidence>
<dbReference type="Gene3D" id="2.60.120.10">
    <property type="entry name" value="Jelly Rolls"/>
    <property type="match status" value="1"/>
</dbReference>